<feature type="compositionally biased region" description="Basic residues" evidence="1">
    <location>
        <begin position="153"/>
        <end position="164"/>
    </location>
</feature>
<organism evidence="2">
    <name type="scientific">marine sediment metagenome</name>
    <dbReference type="NCBI Taxonomy" id="412755"/>
    <lineage>
        <taxon>unclassified sequences</taxon>
        <taxon>metagenomes</taxon>
        <taxon>ecological metagenomes</taxon>
    </lineage>
</organism>
<sequence>MDYETDIVIDESALDIEFLDQARLFMQYSRNEHATRRDMDYAKERLDLVKAKLDKGMRADPDKYNIARISEGAIMNSILLQPEFDEANKAHIEAAYEYGVARAAVWAFDQRKTALENLVRLHGQQYFAGPRIPRDLTEERQKRQQRSDAKVGKAMKRRRATNDD</sequence>
<proteinExistence type="predicted"/>
<gene>
    <name evidence="2" type="ORF">LCGC14_2122260</name>
</gene>
<dbReference type="EMBL" id="LAZR01026448">
    <property type="protein sequence ID" value="KKL68710.1"/>
    <property type="molecule type" value="Genomic_DNA"/>
</dbReference>
<feature type="region of interest" description="Disordered" evidence="1">
    <location>
        <begin position="132"/>
        <end position="164"/>
    </location>
</feature>
<name>A0A0F9GGZ9_9ZZZZ</name>
<evidence type="ECO:0000256" key="1">
    <source>
        <dbReference type="SAM" id="MobiDB-lite"/>
    </source>
</evidence>
<feature type="compositionally biased region" description="Basic and acidic residues" evidence="1">
    <location>
        <begin position="132"/>
        <end position="151"/>
    </location>
</feature>
<comment type="caution">
    <text evidence="2">The sequence shown here is derived from an EMBL/GenBank/DDBJ whole genome shotgun (WGS) entry which is preliminary data.</text>
</comment>
<evidence type="ECO:0000313" key="2">
    <source>
        <dbReference type="EMBL" id="KKL68710.1"/>
    </source>
</evidence>
<accession>A0A0F9GGZ9</accession>
<dbReference type="AlphaFoldDB" id="A0A0F9GGZ9"/>
<protein>
    <submittedName>
        <fullName evidence="2">Uncharacterized protein</fullName>
    </submittedName>
</protein>
<reference evidence="2" key="1">
    <citation type="journal article" date="2015" name="Nature">
        <title>Complex archaea that bridge the gap between prokaryotes and eukaryotes.</title>
        <authorList>
            <person name="Spang A."/>
            <person name="Saw J.H."/>
            <person name="Jorgensen S.L."/>
            <person name="Zaremba-Niedzwiedzka K."/>
            <person name="Martijn J."/>
            <person name="Lind A.E."/>
            <person name="van Eijk R."/>
            <person name="Schleper C."/>
            <person name="Guy L."/>
            <person name="Ettema T.J."/>
        </authorList>
    </citation>
    <scope>NUCLEOTIDE SEQUENCE</scope>
</reference>